<evidence type="ECO:0000313" key="4">
    <source>
        <dbReference type="EMBL" id="RSH78734.1"/>
    </source>
</evidence>
<dbReference type="AlphaFoldDB" id="A0A427XIZ2"/>
<organism evidence="4 5">
    <name type="scientific">Apiotrichum porosum</name>
    <dbReference type="NCBI Taxonomy" id="105984"/>
    <lineage>
        <taxon>Eukaryota</taxon>
        <taxon>Fungi</taxon>
        <taxon>Dikarya</taxon>
        <taxon>Basidiomycota</taxon>
        <taxon>Agaricomycotina</taxon>
        <taxon>Tremellomycetes</taxon>
        <taxon>Trichosporonales</taxon>
        <taxon>Trichosporonaceae</taxon>
        <taxon>Apiotrichum</taxon>
    </lineage>
</organism>
<reference evidence="4 5" key="1">
    <citation type="submission" date="2018-11" db="EMBL/GenBank/DDBJ databases">
        <title>Genome sequence of Apiotrichum porosum DSM 27194.</title>
        <authorList>
            <person name="Aliyu H."/>
            <person name="Gorte O."/>
            <person name="Ochsenreither K."/>
        </authorList>
    </citation>
    <scope>NUCLEOTIDE SEQUENCE [LARGE SCALE GENOMIC DNA]</scope>
    <source>
        <strain evidence="4 5">DSM 27194</strain>
    </source>
</reference>
<dbReference type="SUPFAM" id="SSF55811">
    <property type="entry name" value="Nudix"/>
    <property type="match status" value="1"/>
</dbReference>
<sequence length="567" mass="62067">MAAHGESPSSFIRPPRGHHAPPARALLGFGTGWMVVSWPACRLVGPRPPRTTLCTDAHATSDTVPAQNLLALIQSLRSTPPRLILSPPTQPRRASVALILRMRPAPDLVFEGNIPEGYVGPVIPTEEFGVGLPFEEFLRLNWVNHPGTVPELLFIRRAPSANANGSGGRWSSHIAFPGGRHEPSDESALYTALRETWEEIGIDLAESDYVQVGRLDEREITTSLGKRLLMILSPFVFLQTSPISPTPELQSSEVSTVHWIPLSSLSPPFEADEWGHIDIDISTRLSPRNQLVRLALRGLVGTMQFGCILLPDEPDYIAEGFDMNMDFFEPPEGGSGTWLDAKTGRRMLRLWGLSLGMTLDLVAHCPGSDARLSTPRSRSNSKGSSPDRATLFGPRTPVTVVSSFDQHWFPDERSTRSKTSNTSSGGKVGVATLSPKLKRKGSVQILETRRRGVGPGVTAVFPRFSYPDVNFWIWVFGRRYRQVVRSWEESVHGPDKVSDRRTNWSGAALSTFYQAVRHALVVAIIIRGLAAVGVTAGLTWWVLRHLGVGMGHAATAVNAVTASATEL</sequence>
<evidence type="ECO:0000256" key="2">
    <source>
        <dbReference type="SAM" id="Phobius"/>
    </source>
</evidence>
<dbReference type="InterPro" id="IPR015797">
    <property type="entry name" value="NUDIX_hydrolase-like_dom_sf"/>
</dbReference>
<feature type="transmembrane region" description="Helical" evidence="2">
    <location>
        <begin position="519"/>
        <end position="543"/>
    </location>
</feature>
<dbReference type="STRING" id="105984.A0A427XIZ2"/>
<dbReference type="InterPro" id="IPR045121">
    <property type="entry name" value="CoAse"/>
</dbReference>
<dbReference type="OrthoDB" id="70823at2759"/>
<dbReference type="Pfam" id="PF00293">
    <property type="entry name" value="NUDIX"/>
    <property type="match status" value="1"/>
</dbReference>
<dbReference type="InterPro" id="IPR000086">
    <property type="entry name" value="NUDIX_hydrolase_dom"/>
</dbReference>
<feature type="domain" description="Nudix hydrolase" evidence="3">
    <location>
        <begin position="129"/>
        <end position="283"/>
    </location>
</feature>
<dbReference type="PANTHER" id="PTHR12992">
    <property type="entry name" value="NUDIX HYDROLASE"/>
    <property type="match status" value="1"/>
</dbReference>
<comment type="caution">
    <text evidence="4">The sequence shown here is derived from an EMBL/GenBank/DDBJ whole genome shotgun (WGS) entry which is preliminary data.</text>
</comment>
<keyword evidence="2" id="KW-0812">Transmembrane</keyword>
<dbReference type="Gene3D" id="3.90.79.10">
    <property type="entry name" value="Nucleoside Triphosphate Pyrophosphohydrolase"/>
    <property type="match status" value="1"/>
</dbReference>
<dbReference type="Proteomes" id="UP000279236">
    <property type="component" value="Unassembled WGS sequence"/>
</dbReference>
<dbReference type="RefSeq" id="XP_028473881.1">
    <property type="nucleotide sequence ID" value="XM_028617418.1"/>
</dbReference>
<feature type="region of interest" description="Disordered" evidence="1">
    <location>
        <begin position="411"/>
        <end position="431"/>
    </location>
</feature>
<dbReference type="EMBL" id="RSCE01000011">
    <property type="protein sequence ID" value="RSH78734.1"/>
    <property type="molecule type" value="Genomic_DNA"/>
</dbReference>
<proteinExistence type="predicted"/>
<gene>
    <name evidence="4" type="ORF">EHS24_001633</name>
</gene>
<evidence type="ECO:0000259" key="3">
    <source>
        <dbReference type="PROSITE" id="PS51462"/>
    </source>
</evidence>
<feature type="compositionally biased region" description="Polar residues" evidence="1">
    <location>
        <begin position="374"/>
        <end position="384"/>
    </location>
</feature>
<dbReference type="PANTHER" id="PTHR12992:SF44">
    <property type="entry name" value="NUDIX HYDROLASE DOMAIN-CONTAINING PROTEIN"/>
    <property type="match status" value="1"/>
</dbReference>
<evidence type="ECO:0000256" key="1">
    <source>
        <dbReference type="SAM" id="MobiDB-lite"/>
    </source>
</evidence>
<keyword evidence="2" id="KW-0472">Membrane</keyword>
<dbReference type="GeneID" id="39586176"/>
<evidence type="ECO:0000313" key="5">
    <source>
        <dbReference type="Proteomes" id="UP000279236"/>
    </source>
</evidence>
<feature type="region of interest" description="Disordered" evidence="1">
    <location>
        <begin position="369"/>
        <end position="394"/>
    </location>
</feature>
<name>A0A427XIZ2_9TREE</name>
<dbReference type="PROSITE" id="PS51462">
    <property type="entry name" value="NUDIX"/>
    <property type="match status" value="1"/>
</dbReference>
<dbReference type="GO" id="GO:0010945">
    <property type="term" value="F:coenzyme A diphosphatase activity"/>
    <property type="evidence" value="ECO:0007669"/>
    <property type="project" value="InterPro"/>
</dbReference>
<protein>
    <recommendedName>
        <fullName evidence="3">Nudix hydrolase domain-containing protein</fullName>
    </recommendedName>
</protein>
<keyword evidence="2" id="KW-1133">Transmembrane helix</keyword>
<accession>A0A427XIZ2</accession>
<dbReference type="CDD" id="cd03426">
    <property type="entry name" value="NUDIX_CoAse_Nudt7"/>
    <property type="match status" value="1"/>
</dbReference>
<keyword evidence="5" id="KW-1185">Reference proteome</keyword>